<dbReference type="Pfam" id="PF04246">
    <property type="entry name" value="RseC_MucC"/>
    <property type="match status" value="1"/>
</dbReference>
<evidence type="ECO:0000256" key="1">
    <source>
        <dbReference type="SAM" id="Phobius"/>
    </source>
</evidence>
<keyword evidence="1" id="KW-1133">Transmembrane helix</keyword>
<organism evidence="2 3">
    <name type="scientific">candidate division WOR-3 bacterium</name>
    <dbReference type="NCBI Taxonomy" id="2052148"/>
    <lineage>
        <taxon>Bacteria</taxon>
        <taxon>Bacteria division WOR-3</taxon>
    </lineage>
</organism>
<dbReference type="AlphaFoldDB" id="A0A660SFM4"/>
<comment type="caution">
    <text evidence="2">The sequence shown here is derived from an EMBL/GenBank/DDBJ whole genome shotgun (WGS) entry which is preliminary data.</text>
</comment>
<keyword evidence="1" id="KW-0472">Membrane</keyword>
<evidence type="ECO:0000313" key="3">
    <source>
        <dbReference type="Proteomes" id="UP000268469"/>
    </source>
</evidence>
<reference evidence="2 3" key="1">
    <citation type="submission" date="2018-06" db="EMBL/GenBank/DDBJ databases">
        <title>Extensive metabolic versatility and redundancy in microbially diverse, dynamic hydrothermal sediments.</title>
        <authorList>
            <person name="Dombrowski N."/>
            <person name="Teske A."/>
            <person name="Baker B.J."/>
        </authorList>
    </citation>
    <scope>NUCLEOTIDE SEQUENCE [LARGE SCALE GENOMIC DNA]</scope>
    <source>
        <strain evidence="2">B36_G15</strain>
    </source>
</reference>
<evidence type="ECO:0008006" key="4">
    <source>
        <dbReference type="Google" id="ProtNLM"/>
    </source>
</evidence>
<dbReference type="PANTHER" id="PTHR35867">
    <property type="entry name" value="PROTEIN RSEC"/>
    <property type="match status" value="1"/>
</dbReference>
<name>A0A660SFM4_UNCW3</name>
<keyword evidence="1" id="KW-0812">Transmembrane</keyword>
<dbReference type="PANTHER" id="PTHR35867:SF1">
    <property type="entry name" value="PROTEIN RSEC"/>
    <property type="match status" value="1"/>
</dbReference>
<protein>
    <recommendedName>
        <fullName evidence="4">SoxR reducing system RseC family protein</fullName>
    </recommendedName>
</protein>
<sequence length="134" mass="14525">MDEIGKVIKTESGLATVELGISDHCSSCSMARFCLITGEAKREITARNRVGAKVGDVVKIRIGATTQLFSILLVFGLPIIFGIIGLGIGSRFSNQISLLFGALGLGIGFILMKVIEHQFFKKRLPEIIEICEEV</sequence>
<gene>
    <name evidence="2" type="ORF">DRP53_07705</name>
</gene>
<evidence type="ECO:0000313" key="2">
    <source>
        <dbReference type="EMBL" id="RKX69615.1"/>
    </source>
</evidence>
<dbReference type="InterPro" id="IPR007359">
    <property type="entry name" value="SigmaE_reg_RseC_MucC"/>
</dbReference>
<feature type="transmembrane region" description="Helical" evidence="1">
    <location>
        <begin position="68"/>
        <end position="90"/>
    </location>
</feature>
<feature type="transmembrane region" description="Helical" evidence="1">
    <location>
        <begin position="96"/>
        <end position="115"/>
    </location>
</feature>
<proteinExistence type="predicted"/>
<accession>A0A660SFM4</accession>
<dbReference type="EMBL" id="QNBE01000075">
    <property type="protein sequence ID" value="RKX69615.1"/>
    <property type="molecule type" value="Genomic_DNA"/>
</dbReference>
<dbReference type="Proteomes" id="UP000268469">
    <property type="component" value="Unassembled WGS sequence"/>
</dbReference>